<dbReference type="EMBL" id="VEVO01000017">
    <property type="protein sequence ID" value="KAF0028353.1"/>
    <property type="molecule type" value="Genomic_DNA"/>
</dbReference>
<comment type="caution">
    <text evidence="2">The sequence shown here is derived from an EMBL/GenBank/DDBJ whole genome shotgun (WGS) entry which is preliminary data.</text>
</comment>
<sequence length="146" mass="16410">MESTTFLRYDSASDLCPPGRPTGNGSPILATDKTREAGPLSITRYLHPPRPLDKDEPRSDLRAATATVQSGGMRLPLIVTDKSAPRRRRRVAFHTVGLENERENAVIFKEQPVRTDYLEHAGRNIIGQIRCRRERMAGSLTWQVSE</sequence>
<dbReference type="AlphaFoldDB" id="A0A6A4S1X2"/>
<organism evidence="2 3">
    <name type="scientific">Scophthalmus maximus</name>
    <name type="common">Turbot</name>
    <name type="synonym">Psetta maxima</name>
    <dbReference type="NCBI Taxonomy" id="52904"/>
    <lineage>
        <taxon>Eukaryota</taxon>
        <taxon>Metazoa</taxon>
        <taxon>Chordata</taxon>
        <taxon>Craniata</taxon>
        <taxon>Vertebrata</taxon>
        <taxon>Euteleostomi</taxon>
        <taxon>Actinopterygii</taxon>
        <taxon>Neopterygii</taxon>
        <taxon>Teleostei</taxon>
        <taxon>Neoteleostei</taxon>
        <taxon>Acanthomorphata</taxon>
        <taxon>Carangaria</taxon>
        <taxon>Pleuronectiformes</taxon>
        <taxon>Pleuronectoidei</taxon>
        <taxon>Scophthalmidae</taxon>
        <taxon>Scophthalmus</taxon>
    </lineage>
</organism>
<proteinExistence type="predicted"/>
<evidence type="ECO:0000313" key="2">
    <source>
        <dbReference type="EMBL" id="KAF0028353.1"/>
    </source>
</evidence>
<protein>
    <submittedName>
        <fullName evidence="2">Uncharacterized protein</fullName>
    </submittedName>
</protein>
<accession>A0A6A4S1X2</accession>
<name>A0A6A4S1X2_SCOMX</name>
<evidence type="ECO:0000313" key="3">
    <source>
        <dbReference type="Proteomes" id="UP000438429"/>
    </source>
</evidence>
<reference evidence="2 3" key="1">
    <citation type="submission" date="2019-06" db="EMBL/GenBank/DDBJ databases">
        <title>Draft genomes of female and male turbot (Scophthalmus maximus).</title>
        <authorList>
            <person name="Xu H."/>
            <person name="Xu X.-W."/>
            <person name="Shao C."/>
            <person name="Chen S."/>
        </authorList>
    </citation>
    <scope>NUCLEOTIDE SEQUENCE [LARGE SCALE GENOMIC DNA]</scope>
    <source>
        <strain evidence="2">Ysfricsl-2016a</strain>
        <tissue evidence="2">Blood</tissue>
    </source>
</reference>
<dbReference type="Proteomes" id="UP000438429">
    <property type="component" value="Unassembled WGS sequence"/>
</dbReference>
<evidence type="ECO:0000256" key="1">
    <source>
        <dbReference type="SAM" id="MobiDB-lite"/>
    </source>
</evidence>
<feature type="region of interest" description="Disordered" evidence="1">
    <location>
        <begin position="1"/>
        <end position="32"/>
    </location>
</feature>
<gene>
    <name evidence="2" type="ORF">F2P81_019440</name>
</gene>